<dbReference type="Gene3D" id="3.40.30.20">
    <property type="match status" value="1"/>
</dbReference>
<dbReference type="CDD" id="cd02979">
    <property type="entry name" value="PHOX_C"/>
    <property type="match status" value="1"/>
</dbReference>
<dbReference type="InterPro" id="IPR036249">
    <property type="entry name" value="Thioredoxin-like_sf"/>
</dbReference>
<evidence type="ECO:0000256" key="5">
    <source>
        <dbReference type="ARBA" id="ARBA00023002"/>
    </source>
</evidence>
<dbReference type="HOGENOM" id="CLU_009665_9_2_11"/>
<dbReference type="GO" id="GO:0071949">
    <property type="term" value="F:FAD binding"/>
    <property type="evidence" value="ECO:0007669"/>
    <property type="project" value="InterPro"/>
</dbReference>
<sequence>MQFHHHGYVSGDPRVQPAAGVGQDRPAELPDQVDVLIVGTGPAGMLAAAQLSQFPNVTTRIIERRPGRLAIGQADGIQARSVETFQAFGFAERIIAEAYAITEMAFWKPDVNDSSRIVRTARTPDDPAGISEFPHLIVNQARVLDYFAEFMANAPTRMTPDYGYEFQGLEVADEGEYPVTVTLLHTSGPNEGQEKIVKAKYVVGADGARSKVRQAIGCTLAGDAANHAWGVMDALAVTDFPDIRTKCAIQSGEGGSILLIPREGGHLFRMYVDLGEVDPNDKGAVRNTTIEEIIGKANEILHPYTLDVRNVAWHSVYEVGHRLTDRFDDVLPEDRGTRTPRVFITGDACHTHSAKAGQGMNVSMQDGFNIAWKLGHVLEGRSHESLLSTYSEERQVVAKNLIDFDKEWSTMMAKKPEEFASPSELEDFYVSTAEFPAGFMTQYAPSMLVGTAENQSFATGFPVGKRFKSAPVVRVADTNPVQLGHHATADGRWRIYVFADAAQPGTGSATDLLAEWFASSSESPLAATPQGADLDAWFDVKVVYQQDHHNVDIGAVPAVFKPQVGPFKLADYEKVYGTDLSADIFDLRGLDRRGAVVIVRPDQYVANVLPLTATAELGAFFAPLLPNKRLESASPASA</sequence>
<feature type="domain" description="Phenol hydroxylase-like C-terminal dimerisation" evidence="8">
    <location>
        <begin position="441"/>
        <end position="625"/>
    </location>
</feature>
<evidence type="ECO:0000313" key="9">
    <source>
        <dbReference type="EMBL" id="ABM10682.1"/>
    </source>
</evidence>
<dbReference type="Gene3D" id="3.30.9.10">
    <property type="entry name" value="D-Amino Acid Oxidase, subunit A, domain 2"/>
    <property type="match status" value="1"/>
</dbReference>
<geneLocation type="plasmid" evidence="9 10">
    <name>pTC2</name>
</geneLocation>
<gene>
    <name evidence="9" type="ordered locus">AAur_pTC20088</name>
</gene>
<accession>A1RDD9</accession>
<dbReference type="SUPFAM" id="SSF54373">
    <property type="entry name" value="FAD-linked reductases, C-terminal domain"/>
    <property type="match status" value="1"/>
</dbReference>
<keyword evidence="5" id="KW-0560">Oxidoreductase</keyword>
<dbReference type="RefSeq" id="WP_011777158.1">
    <property type="nucleotide sequence ID" value="NC_008713.1"/>
</dbReference>
<evidence type="ECO:0000256" key="4">
    <source>
        <dbReference type="ARBA" id="ARBA00022827"/>
    </source>
</evidence>
<dbReference type="eggNOG" id="COG0654">
    <property type="taxonomic scope" value="Bacteria"/>
</dbReference>
<name>A1RDD9_PAEAT</name>
<dbReference type="NCBIfam" id="NF006144">
    <property type="entry name" value="PRK08294.1"/>
    <property type="match status" value="1"/>
</dbReference>
<keyword evidence="10" id="KW-1185">Reference proteome</keyword>
<dbReference type="KEGG" id="aau:AAur_pTC20088"/>
<dbReference type="PANTHER" id="PTHR43004:SF19">
    <property type="entry name" value="BINDING MONOOXYGENASE, PUTATIVE (JCVI)-RELATED"/>
    <property type="match status" value="1"/>
</dbReference>
<dbReference type="Pfam" id="PF01494">
    <property type="entry name" value="FAD_binding_3"/>
    <property type="match status" value="1"/>
</dbReference>
<evidence type="ECO:0000256" key="2">
    <source>
        <dbReference type="ARBA" id="ARBA00007801"/>
    </source>
</evidence>
<evidence type="ECO:0000259" key="7">
    <source>
        <dbReference type="Pfam" id="PF01494"/>
    </source>
</evidence>
<keyword evidence="3" id="KW-0285">Flavoprotein</keyword>
<dbReference type="InterPro" id="IPR036188">
    <property type="entry name" value="FAD/NAD-bd_sf"/>
</dbReference>
<dbReference type="InterPro" id="IPR038220">
    <property type="entry name" value="PHOX_C_sf"/>
</dbReference>
<dbReference type="SUPFAM" id="SSF51905">
    <property type="entry name" value="FAD/NAD(P)-binding domain"/>
    <property type="match status" value="1"/>
</dbReference>
<dbReference type="Gene3D" id="3.50.50.60">
    <property type="entry name" value="FAD/NAD(P)-binding domain"/>
    <property type="match status" value="1"/>
</dbReference>
<dbReference type="AlphaFoldDB" id="A1RDD9"/>
<reference evidence="9 10" key="1">
    <citation type="journal article" date="2006" name="PLoS Genet.">
        <title>Secrets of soil survival revealed by the genome sequence of Arthrobacter aurescens TC1.</title>
        <authorList>
            <person name="Mongodin E.F."/>
            <person name="Shapir N."/>
            <person name="Daugherty S.C."/>
            <person name="DeBoy R.T."/>
            <person name="Emerson J.B."/>
            <person name="Shvartzbeyn A."/>
            <person name="Radune D."/>
            <person name="Vamathevan J."/>
            <person name="Riggs F."/>
            <person name="Grinberg V."/>
            <person name="Khouri H."/>
            <person name="Wackett L.P."/>
            <person name="Nelson K.E."/>
            <person name="Sadowsky M.J."/>
        </authorList>
    </citation>
    <scope>NUCLEOTIDE SEQUENCE [LARGE SCALE GENOMIC DNA]</scope>
    <source>
        <strain evidence="9 10">TC1</strain>
    </source>
</reference>
<dbReference type="EMBL" id="CP000476">
    <property type="protein sequence ID" value="ABM10682.1"/>
    <property type="molecule type" value="Genomic_DNA"/>
</dbReference>
<protein>
    <submittedName>
        <fullName evidence="9">FAD monooxygenase, PheA/TfdB family</fullName>
    </submittedName>
</protein>
<keyword evidence="4" id="KW-0274">FAD</keyword>
<evidence type="ECO:0000256" key="6">
    <source>
        <dbReference type="SAM" id="MobiDB-lite"/>
    </source>
</evidence>
<dbReference type="SUPFAM" id="SSF52833">
    <property type="entry name" value="Thioredoxin-like"/>
    <property type="match status" value="1"/>
</dbReference>
<dbReference type="OrthoDB" id="4246007at2"/>
<dbReference type="PRINTS" id="PR00420">
    <property type="entry name" value="RNGMNOXGNASE"/>
</dbReference>
<dbReference type="InterPro" id="IPR050641">
    <property type="entry name" value="RIFMO-like"/>
</dbReference>
<evidence type="ECO:0000259" key="8">
    <source>
        <dbReference type="Pfam" id="PF07976"/>
    </source>
</evidence>
<comment type="similarity">
    <text evidence="2">Belongs to the PheA/TfdB FAD monooxygenase family.</text>
</comment>
<dbReference type="InterPro" id="IPR002938">
    <property type="entry name" value="FAD-bd"/>
</dbReference>
<keyword evidence="9" id="KW-0503">Monooxygenase</keyword>
<dbReference type="InterPro" id="IPR012941">
    <property type="entry name" value="Phe_hydrox_C_dim_dom"/>
</dbReference>
<keyword evidence="9" id="KW-0614">Plasmid</keyword>
<dbReference type="Proteomes" id="UP000000637">
    <property type="component" value="Plasmid pTC2"/>
</dbReference>
<evidence type="ECO:0000256" key="3">
    <source>
        <dbReference type="ARBA" id="ARBA00022630"/>
    </source>
</evidence>
<evidence type="ECO:0000256" key="1">
    <source>
        <dbReference type="ARBA" id="ARBA00001974"/>
    </source>
</evidence>
<organism evidence="9 10">
    <name type="scientific">Paenarthrobacter aurescens (strain TC1)</name>
    <dbReference type="NCBI Taxonomy" id="290340"/>
    <lineage>
        <taxon>Bacteria</taxon>
        <taxon>Bacillati</taxon>
        <taxon>Actinomycetota</taxon>
        <taxon>Actinomycetes</taxon>
        <taxon>Micrococcales</taxon>
        <taxon>Micrococcaceae</taxon>
        <taxon>Paenarthrobacter</taxon>
    </lineage>
</organism>
<dbReference type="GO" id="GO:0016709">
    <property type="term" value="F:oxidoreductase activity, acting on paired donors, with incorporation or reduction of molecular oxygen, NAD(P)H as one donor, and incorporation of one atom of oxygen"/>
    <property type="evidence" value="ECO:0007669"/>
    <property type="project" value="UniProtKB-ARBA"/>
</dbReference>
<dbReference type="PANTHER" id="PTHR43004">
    <property type="entry name" value="TRK SYSTEM POTASSIUM UPTAKE PROTEIN"/>
    <property type="match status" value="1"/>
</dbReference>
<evidence type="ECO:0000313" key="10">
    <source>
        <dbReference type="Proteomes" id="UP000000637"/>
    </source>
</evidence>
<dbReference type="Pfam" id="PF07976">
    <property type="entry name" value="Phe_hydrox_dim"/>
    <property type="match status" value="1"/>
</dbReference>
<feature type="domain" description="FAD-binding" evidence="7">
    <location>
        <begin position="33"/>
        <end position="404"/>
    </location>
</feature>
<comment type="cofactor">
    <cofactor evidence="1">
        <name>FAD</name>
        <dbReference type="ChEBI" id="CHEBI:57692"/>
    </cofactor>
</comment>
<proteinExistence type="inferred from homology"/>
<feature type="region of interest" description="Disordered" evidence="6">
    <location>
        <begin position="1"/>
        <end position="26"/>
    </location>
</feature>